<dbReference type="PRINTS" id="PR00078">
    <property type="entry name" value="G3PDHDRGNASE"/>
</dbReference>
<comment type="subunit">
    <text evidence="2">Homotetramer.</text>
</comment>
<dbReference type="CDD" id="cd18126">
    <property type="entry name" value="GAPDH_I_C"/>
    <property type="match status" value="1"/>
</dbReference>
<dbReference type="GO" id="GO:0051287">
    <property type="term" value="F:NAD binding"/>
    <property type="evidence" value="ECO:0007669"/>
    <property type="project" value="InterPro"/>
</dbReference>
<comment type="caution">
    <text evidence="10">The sequence shown here is derived from an EMBL/GenBank/DDBJ whole genome shotgun (WGS) entry which is preliminary data.</text>
</comment>
<keyword evidence="6" id="KW-0547">Nucleotide-binding</keyword>
<dbReference type="FunFam" id="3.30.360.10:FF:000002">
    <property type="entry name" value="Glyceraldehyde-3-phosphate dehydrogenase"/>
    <property type="match status" value="1"/>
</dbReference>
<feature type="binding site" evidence="5">
    <location>
        <position position="231"/>
    </location>
    <ligand>
        <name>D-glyceraldehyde 3-phosphate</name>
        <dbReference type="ChEBI" id="CHEBI:59776"/>
    </ligand>
</feature>
<dbReference type="PIRSF" id="PIRSF000149">
    <property type="entry name" value="GAP_DH"/>
    <property type="match status" value="1"/>
</dbReference>
<dbReference type="NCBIfam" id="TIGR01534">
    <property type="entry name" value="GAPDH-I"/>
    <property type="match status" value="1"/>
</dbReference>
<dbReference type="SMART" id="SM00846">
    <property type="entry name" value="Gp_dh_N"/>
    <property type="match status" value="1"/>
</dbReference>
<feature type="binding site" evidence="6">
    <location>
        <position position="32"/>
    </location>
    <ligand>
        <name>NAD(+)</name>
        <dbReference type="ChEBI" id="CHEBI:57540"/>
    </ligand>
</feature>
<feature type="domain" description="Glyceraldehyde 3-phosphate dehydrogenase NAD(P) binding" evidence="9">
    <location>
        <begin position="1"/>
        <end position="150"/>
    </location>
</feature>
<dbReference type="RefSeq" id="WP_100341780.1">
    <property type="nucleotide sequence ID" value="NZ_PGFJ01000002.1"/>
</dbReference>
<organism evidence="10 11">
    <name type="scientific">Mucilaginibacter auburnensis</name>
    <dbReference type="NCBI Taxonomy" id="1457233"/>
    <lineage>
        <taxon>Bacteria</taxon>
        <taxon>Pseudomonadati</taxon>
        <taxon>Bacteroidota</taxon>
        <taxon>Sphingobacteriia</taxon>
        <taxon>Sphingobacteriales</taxon>
        <taxon>Sphingobacteriaceae</taxon>
        <taxon>Mucilaginibacter</taxon>
    </lineage>
</organism>
<feature type="binding site" evidence="6">
    <location>
        <position position="312"/>
    </location>
    <ligand>
        <name>NAD(+)</name>
        <dbReference type="ChEBI" id="CHEBI:57540"/>
    </ligand>
</feature>
<evidence type="ECO:0000256" key="5">
    <source>
        <dbReference type="PIRSR" id="PIRSR000149-2"/>
    </source>
</evidence>
<evidence type="ECO:0000256" key="7">
    <source>
        <dbReference type="PIRSR" id="PIRSR000149-4"/>
    </source>
</evidence>
<reference evidence="10 11" key="1">
    <citation type="submission" date="2017-11" db="EMBL/GenBank/DDBJ databases">
        <title>Genomic Encyclopedia of Archaeal and Bacterial Type Strains, Phase II (KMG-II): From Individual Species to Whole Genera.</title>
        <authorList>
            <person name="Goeker M."/>
        </authorList>
    </citation>
    <scope>NUCLEOTIDE SEQUENCE [LARGE SCALE GENOMIC DNA]</scope>
    <source>
        <strain evidence="10 11">DSM 28175</strain>
    </source>
</reference>
<dbReference type="Pfam" id="PF02800">
    <property type="entry name" value="Gp_dh_C"/>
    <property type="match status" value="1"/>
</dbReference>
<dbReference type="InterPro" id="IPR020828">
    <property type="entry name" value="GlycerAld_3-P_DH_NAD(P)-bd"/>
</dbReference>
<feature type="binding site" evidence="6">
    <location>
        <position position="118"/>
    </location>
    <ligand>
        <name>NAD(+)</name>
        <dbReference type="ChEBI" id="CHEBI:57540"/>
    </ligand>
</feature>
<dbReference type="GO" id="GO:0016620">
    <property type="term" value="F:oxidoreductase activity, acting on the aldehyde or oxo group of donors, NAD or NADP as acceptor"/>
    <property type="evidence" value="ECO:0007669"/>
    <property type="project" value="InterPro"/>
</dbReference>
<protein>
    <submittedName>
        <fullName evidence="10">Glyceraldehyde 3-phosphate dehydrogenase</fullName>
    </submittedName>
</protein>
<dbReference type="Pfam" id="PF00044">
    <property type="entry name" value="Gp_dh_N"/>
    <property type="match status" value="1"/>
</dbReference>
<accession>A0A2H9VMA0</accession>
<dbReference type="InterPro" id="IPR020831">
    <property type="entry name" value="GlycerAld/Erythrose_P_DH"/>
</dbReference>
<evidence type="ECO:0000256" key="4">
    <source>
        <dbReference type="PIRSR" id="PIRSR000149-1"/>
    </source>
</evidence>
<dbReference type="OrthoDB" id="9803304at2"/>
<dbReference type="Gene3D" id="3.30.360.10">
    <property type="entry name" value="Dihydrodipicolinate Reductase, domain 2"/>
    <property type="match status" value="1"/>
</dbReference>
<evidence type="ECO:0000313" key="11">
    <source>
        <dbReference type="Proteomes" id="UP000242687"/>
    </source>
</evidence>
<keyword evidence="6" id="KW-0520">NAD</keyword>
<feature type="binding site" evidence="5">
    <location>
        <begin position="208"/>
        <end position="209"/>
    </location>
    <ligand>
        <name>D-glyceraldehyde 3-phosphate</name>
        <dbReference type="ChEBI" id="CHEBI:59776"/>
    </ligand>
</feature>
<gene>
    <name evidence="10" type="ORF">CLV57_2576</name>
</gene>
<proteinExistence type="inferred from homology"/>
<feature type="binding site" evidence="5">
    <location>
        <begin position="149"/>
        <end position="151"/>
    </location>
    <ligand>
        <name>D-glyceraldehyde 3-phosphate</name>
        <dbReference type="ChEBI" id="CHEBI:59776"/>
    </ligand>
</feature>
<feature type="binding site" evidence="5">
    <location>
        <position position="180"/>
    </location>
    <ligand>
        <name>D-glyceraldehyde 3-phosphate</name>
        <dbReference type="ChEBI" id="CHEBI:59776"/>
    </ligand>
</feature>
<dbReference type="SUPFAM" id="SSF51735">
    <property type="entry name" value="NAD(P)-binding Rossmann-fold domains"/>
    <property type="match status" value="1"/>
</dbReference>
<evidence type="ECO:0000256" key="1">
    <source>
        <dbReference type="ARBA" id="ARBA00007406"/>
    </source>
</evidence>
<name>A0A2H9VMA0_9SPHI</name>
<evidence type="ECO:0000256" key="2">
    <source>
        <dbReference type="ARBA" id="ARBA00011881"/>
    </source>
</evidence>
<dbReference type="SUPFAM" id="SSF55347">
    <property type="entry name" value="Glyceraldehyde-3-phosphate dehydrogenase-like, C-terminal domain"/>
    <property type="match status" value="1"/>
</dbReference>
<dbReference type="GO" id="GO:0050661">
    <property type="term" value="F:NADP binding"/>
    <property type="evidence" value="ECO:0007669"/>
    <property type="project" value="InterPro"/>
</dbReference>
<evidence type="ECO:0000256" key="8">
    <source>
        <dbReference type="RuleBase" id="RU000397"/>
    </source>
</evidence>
<feature type="site" description="Activates thiol group during catalysis" evidence="7">
    <location>
        <position position="177"/>
    </location>
</feature>
<dbReference type="Proteomes" id="UP000242687">
    <property type="component" value="Unassembled WGS sequence"/>
</dbReference>
<feature type="binding site" evidence="6">
    <location>
        <begin position="10"/>
        <end position="11"/>
    </location>
    <ligand>
        <name>NAD(+)</name>
        <dbReference type="ChEBI" id="CHEBI:57540"/>
    </ligand>
</feature>
<dbReference type="GO" id="GO:0006006">
    <property type="term" value="P:glucose metabolic process"/>
    <property type="evidence" value="ECO:0007669"/>
    <property type="project" value="InterPro"/>
</dbReference>
<dbReference type="PANTHER" id="PTHR43148">
    <property type="entry name" value="GLYCERALDEHYDE-3-PHOSPHATE DEHYDROGENASE 2"/>
    <property type="match status" value="1"/>
</dbReference>
<dbReference type="InterPro" id="IPR036291">
    <property type="entry name" value="NAD(P)-bd_dom_sf"/>
</dbReference>
<dbReference type="InterPro" id="IPR020829">
    <property type="entry name" value="GlycerAld_3-P_DH_cat"/>
</dbReference>
<dbReference type="CDD" id="cd05214">
    <property type="entry name" value="GAPDH_I_N"/>
    <property type="match status" value="1"/>
</dbReference>
<feature type="active site" description="Nucleophile" evidence="4">
    <location>
        <position position="150"/>
    </location>
</feature>
<dbReference type="Gene3D" id="3.40.50.720">
    <property type="entry name" value="NAD(P)-binding Rossmann-like Domain"/>
    <property type="match status" value="1"/>
</dbReference>
<evidence type="ECO:0000259" key="9">
    <source>
        <dbReference type="SMART" id="SM00846"/>
    </source>
</evidence>
<dbReference type="AlphaFoldDB" id="A0A2H9VMA0"/>
<keyword evidence="11" id="KW-1185">Reference proteome</keyword>
<keyword evidence="3" id="KW-0560">Oxidoreductase</keyword>
<evidence type="ECO:0000256" key="6">
    <source>
        <dbReference type="PIRSR" id="PIRSR000149-3"/>
    </source>
</evidence>
<evidence type="ECO:0000256" key="3">
    <source>
        <dbReference type="ARBA" id="ARBA00023002"/>
    </source>
</evidence>
<dbReference type="InterPro" id="IPR006424">
    <property type="entry name" value="Glyceraldehyde-3-P_DH_1"/>
</dbReference>
<dbReference type="EMBL" id="PGFJ01000002">
    <property type="protein sequence ID" value="PJJ79442.1"/>
    <property type="molecule type" value="Genomic_DNA"/>
</dbReference>
<comment type="similarity">
    <text evidence="1 8">Belongs to the glyceraldehyde-3-phosphate dehydrogenase family.</text>
</comment>
<dbReference type="FunFam" id="3.40.50.720:FF:000001">
    <property type="entry name" value="Glyceraldehyde-3-phosphate dehydrogenase"/>
    <property type="match status" value="1"/>
</dbReference>
<sequence length="330" mass="35381">MNIAINGFGRIGRIFLRSILTDNDIKVVAINDLADTQTLAHLFKYDSVHRGFKGEVSFDDDHLYINNQKIKVFAQKDPDTLPWGELGIDLVIEATGKFLSKQGAGKHLAAGARQVILSAPPADKDIPTVVLGVNDDAINLSSPILSNASCTTNNVAAMVKILDENWGIVDGYITTVHSMTGDQSLHDAPHKDLRRARAASASIIPTTTGAAKAITSIFPHLDGKLGGAGIRVPVLNGSLTDFTCLLKRKPSVAEINAAFKLAAEGELKGILEYTEDPIVSADILDNPHSCIFDAQLTSIVGDLVKVVGWYDNESGYSSRLADLVGKINKL</sequence>
<evidence type="ECO:0000313" key="10">
    <source>
        <dbReference type="EMBL" id="PJJ79442.1"/>
    </source>
</evidence>